<dbReference type="InterPro" id="IPR037092">
    <property type="entry name" value="FlavoCytC_S_DH_flav-bd_sf"/>
</dbReference>
<dbReference type="EMBL" id="BAAFGK010000005">
    <property type="protein sequence ID" value="GAB0058626.1"/>
    <property type="molecule type" value="Genomic_DNA"/>
</dbReference>
<dbReference type="Gene3D" id="3.90.760.10">
    <property type="entry name" value="Flavocytochrome c sulphide dehydrogenase, flavin-binding domain"/>
    <property type="match status" value="1"/>
</dbReference>
<dbReference type="Proteomes" id="UP001628193">
    <property type="component" value="Unassembled WGS sequence"/>
</dbReference>
<evidence type="ECO:0000313" key="6">
    <source>
        <dbReference type="EMBL" id="GAB0058626.1"/>
    </source>
</evidence>
<dbReference type="SUPFAM" id="SSF51905">
    <property type="entry name" value="FAD/NAD(P)-binding domain"/>
    <property type="match status" value="2"/>
</dbReference>
<evidence type="ECO:0000313" key="7">
    <source>
        <dbReference type="Proteomes" id="UP001628193"/>
    </source>
</evidence>
<comment type="caution">
    <text evidence="6">The sequence shown here is derived from an EMBL/GenBank/DDBJ whole genome shotgun (WGS) entry which is preliminary data.</text>
</comment>
<dbReference type="InterPro" id="IPR016156">
    <property type="entry name" value="FAD/NAD-linked_Rdtase_dimer_sf"/>
</dbReference>
<dbReference type="GO" id="GO:0070225">
    <property type="term" value="F:sulfide dehydrogenase activity"/>
    <property type="evidence" value="ECO:0007669"/>
    <property type="project" value="UniProtKB-EC"/>
</dbReference>
<dbReference type="InterPro" id="IPR023753">
    <property type="entry name" value="FAD/NAD-binding_dom"/>
</dbReference>
<keyword evidence="1" id="KW-0285">Flavoprotein</keyword>
<reference evidence="6 7" key="1">
    <citation type="submission" date="2024-05" db="EMBL/GenBank/DDBJ databases">
        <authorList>
            <consortium name="Candidatus Magnetaquicoccaceae bacterium FCR-1 genome sequencing consortium"/>
            <person name="Shimoshige H."/>
            <person name="Shimamura S."/>
            <person name="Taoka A."/>
            <person name="Kobayashi H."/>
            <person name="Maekawa T."/>
        </authorList>
    </citation>
    <scope>NUCLEOTIDE SEQUENCE [LARGE SCALE GENOMIC DNA]</scope>
    <source>
        <strain evidence="6 7">FCR-1</strain>
    </source>
</reference>
<keyword evidence="7" id="KW-1185">Reference proteome</keyword>
<dbReference type="PROSITE" id="PS51318">
    <property type="entry name" value="TAT"/>
    <property type="match status" value="1"/>
</dbReference>
<evidence type="ECO:0000259" key="4">
    <source>
        <dbReference type="Pfam" id="PF09242"/>
    </source>
</evidence>
<name>A0ABQ0CCK7_9PROT</name>
<evidence type="ECO:0000259" key="5">
    <source>
        <dbReference type="Pfam" id="PF21706"/>
    </source>
</evidence>
<dbReference type="InterPro" id="IPR006311">
    <property type="entry name" value="TAT_signal"/>
</dbReference>
<proteinExistence type="predicted"/>
<keyword evidence="2" id="KW-0274">FAD</keyword>
<feature type="domain" description="FAD/NAD(P)-binding" evidence="3">
    <location>
        <begin position="45"/>
        <end position="149"/>
    </location>
</feature>
<dbReference type="Pfam" id="PF21706">
    <property type="entry name" value="FCSD_central"/>
    <property type="match status" value="1"/>
</dbReference>
<reference evidence="6 7" key="2">
    <citation type="submission" date="2024-09" db="EMBL/GenBank/DDBJ databases">
        <title>Draft genome sequence of Candidatus Magnetaquicoccaceae bacterium FCR-1.</title>
        <authorList>
            <person name="Shimoshige H."/>
            <person name="Shimamura S."/>
            <person name="Taoka A."/>
            <person name="Kobayashi H."/>
            <person name="Maekawa T."/>
        </authorList>
    </citation>
    <scope>NUCLEOTIDE SEQUENCE [LARGE SCALE GENOMIC DNA]</scope>
    <source>
        <strain evidence="6 7">FCR-1</strain>
    </source>
</reference>
<feature type="domain" description="Sulfide dehydrogenase [flavocytochrome c] flavoprotein chain central" evidence="5">
    <location>
        <begin position="173"/>
        <end position="293"/>
    </location>
</feature>
<gene>
    <name evidence="6" type="primary">fccB</name>
    <name evidence="6" type="ORF">SIID45300_02979</name>
</gene>
<dbReference type="SUPFAM" id="SSF55424">
    <property type="entry name" value="FAD/NAD-linked reductases, dimerisation (C-terminal) domain"/>
    <property type="match status" value="1"/>
</dbReference>
<dbReference type="PANTHER" id="PTHR43755:SF1">
    <property type="entry name" value="FAD-DEPENDENT PYRIDINE NUCLEOTIDE-DISULPHIDE OXIDOREDUCTASE"/>
    <property type="match status" value="1"/>
</dbReference>
<dbReference type="InterPro" id="IPR036188">
    <property type="entry name" value="FAD/NAD-bd_sf"/>
</dbReference>
<feature type="domain" description="Flavocytochrome c sulphide dehydrogenase flavin-binding" evidence="4">
    <location>
        <begin position="370"/>
        <end position="435"/>
    </location>
</feature>
<dbReference type="InterPro" id="IPR052541">
    <property type="entry name" value="SQRD"/>
</dbReference>
<evidence type="ECO:0000256" key="1">
    <source>
        <dbReference type="ARBA" id="ARBA00022630"/>
    </source>
</evidence>
<dbReference type="Pfam" id="PF07992">
    <property type="entry name" value="Pyr_redox_2"/>
    <property type="match status" value="1"/>
</dbReference>
<dbReference type="InterPro" id="IPR049386">
    <property type="entry name" value="FCSD_central"/>
</dbReference>
<evidence type="ECO:0000256" key="2">
    <source>
        <dbReference type="ARBA" id="ARBA00022827"/>
    </source>
</evidence>
<evidence type="ECO:0000259" key="3">
    <source>
        <dbReference type="Pfam" id="PF07992"/>
    </source>
</evidence>
<accession>A0ABQ0CCK7</accession>
<dbReference type="Gene3D" id="3.50.50.60">
    <property type="entry name" value="FAD/NAD(P)-binding domain"/>
    <property type="match status" value="2"/>
</dbReference>
<sequence length="436" mass="47215">MSESQETMTMMNFTRRGFVKLTGGLTALGLVSVPSLSAFASAKKRVVVVGGGYGGSVAAKYIRMADPNIQVTLIEKNKDYYSGPLSNWVVAGFRKLEVQKWGYEGLKKHGIEVVIDEVTAVDPAGKSVTTAGGKKFEYDRLIMSPGIGFKALEGYDAEAMKKMPHAWIAGEQTTLLTKQLQELKDGDPFVMVAPPDPYRCPPGPYERASLVAHYLKKNKPKSKVIILDPKDKFSKMGLFTQGWKNLYGYETDKSLIEWVPGAQGGKVTRVDAKTMTVYTDMAEFKSSCINVIPPNKAGDIAEKAGLADEKGFCPINFETFESTKQKNIHVIGDASAATGLPKSGYAANSEAKVCAAAVVALLNGKPVGVPSYVNTCYSLISPDYGISVAGVYKLHAGKILEVSGGVSSDKAQDFIRKQEALYNESWYQSIMADTFG</sequence>
<dbReference type="Pfam" id="PF09242">
    <property type="entry name" value="FCSD-flav_bind"/>
    <property type="match status" value="1"/>
</dbReference>
<protein>
    <submittedName>
        <fullName evidence="6">Sulfide dehydrogenase [flavocytochrome c] flavoprotein chain</fullName>
        <ecNumber evidence="6">1.8.2.3</ecNumber>
    </submittedName>
</protein>
<dbReference type="EC" id="1.8.2.3" evidence="6"/>
<dbReference type="InterPro" id="IPR015323">
    <property type="entry name" value="FlavoCytC_S_DH_flav-bd"/>
</dbReference>
<organism evidence="6 7">
    <name type="scientific">Candidatus Magnetaquiglobus chichijimensis</name>
    <dbReference type="NCBI Taxonomy" id="3141448"/>
    <lineage>
        <taxon>Bacteria</taxon>
        <taxon>Pseudomonadati</taxon>
        <taxon>Pseudomonadota</taxon>
        <taxon>Magnetococcia</taxon>
        <taxon>Magnetococcales</taxon>
        <taxon>Candidatus Magnetaquicoccaceae</taxon>
        <taxon>Candidatus Magnetaquiglobus</taxon>
    </lineage>
</organism>
<keyword evidence="6" id="KW-0560">Oxidoreductase</keyword>
<dbReference type="PANTHER" id="PTHR43755">
    <property type="match status" value="1"/>
</dbReference>